<dbReference type="PROSITE" id="PS51700">
    <property type="entry name" value="SEPARIN"/>
    <property type="match status" value="1"/>
</dbReference>
<gene>
    <name evidence="7" type="ORF">FVE85_2360</name>
</gene>
<reference evidence="8" key="1">
    <citation type="journal article" date="2019" name="Nat. Commun.">
        <title>Expansion of phycobilisome linker gene families in mesophilic red algae.</title>
        <authorList>
            <person name="Lee J."/>
            <person name="Kim D."/>
            <person name="Bhattacharya D."/>
            <person name="Yoon H.S."/>
        </authorList>
    </citation>
    <scope>NUCLEOTIDE SEQUENCE [LARGE SCALE GENOMIC DNA]</scope>
    <source>
        <strain evidence="8">CCMP 1328</strain>
    </source>
</reference>
<keyword evidence="4" id="KW-0159">Chromosome partition</keyword>
<dbReference type="EC" id="3.4.22.49" evidence="2"/>
<dbReference type="OrthoDB" id="10255632at2759"/>
<evidence type="ECO:0000313" key="7">
    <source>
        <dbReference type="EMBL" id="KAA8496205.1"/>
    </source>
</evidence>
<dbReference type="GO" id="GO:0005634">
    <property type="term" value="C:nucleus"/>
    <property type="evidence" value="ECO:0007669"/>
    <property type="project" value="InterPro"/>
</dbReference>
<dbReference type="InterPro" id="IPR005314">
    <property type="entry name" value="Peptidase_C50"/>
</dbReference>
<evidence type="ECO:0000256" key="2">
    <source>
        <dbReference type="ARBA" id="ARBA00012489"/>
    </source>
</evidence>
<evidence type="ECO:0000313" key="8">
    <source>
        <dbReference type="Proteomes" id="UP000324585"/>
    </source>
</evidence>
<dbReference type="PANTHER" id="PTHR12792:SF0">
    <property type="entry name" value="SEPARIN"/>
    <property type="match status" value="1"/>
</dbReference>
<organism evidence="7 8">
    <name type="scientific">Porphyridium purpureum</name>
    <name type="common">Red alga</name>
    <name type="synonym">Porphyridium cruentum</name>
    <dbReference type="NCBI Taxonomy" id="35688"/>
    <lineage>
        <taxon>Eukaryota</taxon>
        <taxon>Rhodophyta</taxon>
        <taxon>Bangiophyceae</taxon>
        <taxon>Porphyridiales</taxon>
        <taxon>Porphyridiaceae</taxon>
        <taxon>Porphyridium</taxon>
    </lineage>
</organism>
<dbReference type="Pfam" id="PF03568">
    <property type="entry name" value="Separin_C"/>
    <property type="match status" value="1"/>
</dbReference>
<evidence type="ECO:0000256" key="1">
    <source>
        <dbReference type="ARBA" id="ARBA00000451"/>
    </source>
</evidence>
<protein>
    <recommendedName>
        <fullName evidence="2">separase</fullName>
        <ecNumber evidence="2">3.4.22.49</ecNumber>
    </recommendedName>
</protein>
<dbReference type="GO" id="GO:0072686">
    <property type="term" value="C:mitotic spindle"/>
    <property type="evidence" value="ECO:0007669"/>
    <property type="project" value="TreeGrafter"/>
</dbReference>
<proteinExistence type="predicted"/>
<dbReference type="PANTHER" id="PTHR12792">
    <property type="entry name" value="EXTRA SPINDLE POLES 1-RELATED"/>
    <property type="match status" value="1"/>
</dbReference>
<keyword evidence="3" id="KW-0378">Hydrolase</keyword>
<feature type="compositionally biased region" description="Polar residues" evidence="5">
    <location>
        <begin position="1910"/>
        <end position="1920"/>
    </location>
</feature>
<evidence type="ECO:0000256" key="5">
    <source>
        <dbReference type="SAM" id="MobiDB-lite"/>
    </source>
</evidence>
<evidence type="ECO:0000256" key="4">
    <source>
        <dbReference type="ARBA" id="ARBA00022829"/>
    </source>
</evidence>
<dbReference type="Proteomes" id="UP000324585">
    <property type="component" value="Unassembled WGS sequence"/>
</dbReference>
<dbReference type="InterPro" id="IPR030397">
    <property type="entry name" value="SEPARIN_core_dom"/>
</dbReference>
<dbReference type="GO" id="GO:0004197">
    <property type="term" value="F:cysteine-type endopeptidase activity"/>
    <property type="evidence" value="ECO:0007669"/>
    <property type="project" value="InterPro"/>
</dbReference>
<evidence type="ECO:0000256" key="3">
    <source>
        <dbReference type="ARBA" id="ARBA00022801"/>
    </source>
</evidence>
<name>A0A5J4YYK5_PORPP</name>
<dbReference type="GO" id="GO:0006508">
    <property type="term" value="P:proteolysis"/>
    <property type="evidence" value="ECO:0007669"/>
    <property type="project" value="InterPro"/>
</dbReference>
<dbReference type="GO" id="GO:0005737">
    <property type="term" value="C:cytoplasm"/>
    <property type="evidence" value="ECO:0007669"/>
    <property type="project" value="TreeGrafter"/>
</dbReference>
<evidence type="ECO:0000259" key="6">
    <source>
        <dbReference type="PROSITE" id="PS51700"/>
    </source>
</evidence>
<dbReference type="EMBL" id="VRMN01000003">
    <property type="protein sequence ID" value="KAA8496205.1"/>
    <property type="molecule type" value="Genomic_DNA"/>
</dbReference>
<sequence length="1964" mass="218695">MRATRGRGVRAGAGGVESGRSAEAKRLEIGLSVVEEWVGNGRRAGMRALKDIEMRHVEAVKEIEAVLVACALRMQRAAMHNSQSISVEVAQIMGGSHPGCESDLELLIALCRRLQALLKAADGQSSPGERPFASGSSAEQHRAQECVSQLLSLASLLLFRSELITQSSETGNRYKFSSRAPQIVMDSIVLCVQAKAYGVTQRLCRAVMLACSALEQKQESQSKLVEQPTSGLFWILAARVRPETESATCNKENESDLSSCHTIFDSNEWTHELKTLEHQIGPTLVKGLVMAIVVNAGLGVILEGKRASVSNLCSLFGELLFPMVQNTSAIQNDSDATDAEEDGVRTFVLKELDFLHHVLDTSMGAENAKQGADPLVQILSALASLLRLMKSLQSSARQRTVEVRTAEQCAHAIHKRFLEVSRRQEQLDIDVEFGRLCEFIWSLFVALVSLHGTSEHAATILSSESVCAASDFITCVLYKEKKANSSASKDKFFKAFLAKRVSSLRLHCHRPDLARIAKLSYWVLQLNESSDAVTFAALLDELENLCSAAESTCHDGSIHLRMVRVLEPLRKGLVRQGVATHPEYGVDALERFYKIYSNLVARGLMLAEDAKANHVMSKLIPAEEAQMACYVMLADVHVTRFLQSKCTEPRDADQTKLSNVLQNISILAESLSPSTTPAGPSKSICSWVSGYLHNLGVKLVNLKEDGAKPIAADLFESSLALQTRETEQYWTLLSRLCLCRMQTNRHVDAIESVMEVFASFASSHEDEPLTSWPKAFRDCIILVMDECANSVATNVQMAVVARLAELFGTQHPALLIRMITLVTYSADAQAKDLPPKSVSAVPALLVKVMDLLDWKAMPNRDNDHRTSSILSYERARLLYLASDSRWGLHELETEYCNNLSIIWKTKYLMAQGQCRNAIWLILHAQLEPFSFGDSMDVDAPLRVIDALSRMVCTLMLHGYAVLAAQFSSLMLDLVRSLPLFDDDGLLVSRTELALIESLRAGGYASVAFRILSSPNTKTASSRPTALDRAVKGRVLLDFESSREDALEILQIRKRQDIGRNREPRTIENARLLLVQAKSLHLLGLYSDAFEVSSSALKHTLAILLEYGCAASTLQTSEQWSIDIGGNKIPVVLVKTRESSIWNSAPTLIGTLCDVLEQHAAACAALNQLSECRYFLERAHMICERLGLVPRKLHLGSELYHFASQRHDFNDAERWLTALAPIGDVASHEGPEETELVRDRFENLDCIARRLDSAQNFMEYQLESRPRSIVLELAEVPRLLRVLRHRTRILALSLTRVFDLRSHEQGTESLLPRYDRDWSYDLAGRFSNESRQLYWDVSRWKWSKQVLEEPSLSWLRSRAVMVEAQHATVFGAFKTLQQTHESLAPLIDDLPNFKSIPQSNEMQAAAILEKVLAFVRFNIEPFETYVDHLWSSAGPEGQHMKGGKPKAKLSASRCGVSLSFQKEMQAMHDMMEFADELVSHQWRVPDFELQRKIKSMLALITGRTDPWLCASLLDEASSPVRFGGSEPRNCTGNEQDALAASFDDMKLSSPGEKDGAHALRLEAAVRGMARYDLDVASLCVEQNHLGFLMGWSVVPEESGLTPQLKLLKVAEELTVQDVVQEMKQIVAQMRTGDEAIRRNFDPADVGKTALSNEQKAEWWQARYELEERLGRLIHRVQKTWIHKGLNVFGECKARTCVLLLDRYLHQFPWEALPCNAGRPISRMLNVCASYSQMGVLGANGQNIDRLAVPKESLAYILNPGGDLKATEERFATRFKMQRGWQGHCGLLSQDKVGEMMMDWDGRKDVLLYCGHGAGEKLLRPAALRSTDRLPTVAILMGCSSGKLDTRGRFDAQGILASYLQEGCCSVVANLWDVTDRDTDELTSRFLEMWAKLDPEPSSSAPKAKRGRPHVNPSNRSLSISCPNLDDRAETRSLAEALTRSRDCVKLQYLNGAATVAYGLPHIFMI</sequence>
<dbReference type="GO" id="GO:0051307">
    <property type="term" value="P:meiotic chromosome separation"/>
    <property type="evidence" value="ECO:0007669"/>
    <property type="project" value="TreeGrafter"/>
</dbReference>
<accession>A0A5J4YYK5</accession>
<feature type="region of interest" description="Disordered" evidence="5">
    <location>
        <begin position="1893"/>
        <end position="1921"/>
    </location>
</feature>
<feature type="domain" description="Peptidase C50" evidence="6">
    <location>
        <begin position="1749"/>
        <end position="1848"/>
    </location>
</feature>
<comment type="caution">
    <text evidence="7">The sequence shown here is derived from an EMBL/GenBank/DDBJ whole genome shotgun (WGS) entry which is preliminary data.</text>
</comment>
<keyword evidence="8" id="KW-1185">Reference proteome</keyword>
<comment type="catalytic activity">
    <reaction evidence="1">
        <text>All bonds known to be hydrolyzed by this endopeptidase have arginine in P1 and an acidic residue in P4. P6 is often occupied by an acidic residue or by a hydroxy-amino-acid residue, the phosphorylation of which enhances cleavage.</text>
        <dbReference type="EC" id="3.4.22.49"/>
    </reaction>
</comment>